<dbReference type="Pfam" id="PF05635">
    <property type="entry name" value="23S_rRNA_IVP"/>
    <property type="match status" value="1"/>
</dbReference>
<dbReference type="InterPro" id="IPR036583">
    <property type="entry name" value="23S_rRNA_IVS_sf"/>
</dbReference>
<protein>
    <recommendedName>
        <fullName evidence="3">Four helix bundle protein</fullName>
    </recommendedName>
</protein>
<accession>A0A1F6BUV3</accession>
<sequence length="118" mass="13766">MHTYRDLIVWQKSIELVVEIYKITDEFPKEEIYGLTSQMRRSAVSIASNIAEGKLRGYKKEQRQFLLNAFGSGGELETQITITKRLFFGRNLDFSKSEFFLEEVMKMLNKMITIISNS</sequence>
<organism evidence="1 2">
    <name type="scientific">Candidatus Jorgensenbacteria bacterium RIFCSPLOWO2_01_FULL_45_25b</name>
    <dbReference type="NCBI Taxonomy" id="1798471"/>
    <lineage>
        <taxon>Bacteria</taxon>
        <taxon>Candidatus Joergenseniibacteriota</taxon>
    </lineage>
</organism>
<dbReference type="CDD" id="cd16377">
    <property type="entry name" value="23S_rRNA_IVP_like"/>
    <property type="match status" value="1"/>
</dbReference>
<evidence type="ECO:0008006" key="3">
    <source>
        <dbReference type="Google" id="ProtNLM"/>
    </source>
</evidence>
<evidence type="ECO:0000313" key="1">
    <source>
        <dbReference type="EMBL" id="OGG40734.1"/>
    </source>
</evidence>
<dbReference type="EMBL" id="MFKK01000020">
    <property type="protein sequence ID" value="OGG40734.1"/>
    <property type="molecule type" value="Genomic_DNA"/>
</dbReference>
<dbReference type="NCBIfam" id="TIGR02436">
    <property type="entry name" value="four helix bundle protein"/>
    <property type="match status" value="1"/>
</dbReference>
<name>A0A1F6BUV3_9BACT</name>
<dbReference type="Gene3D" id="1.20.1440.60">
    <property type="entry name" value="23S rRNA-intervening sequence"/>
    <property type="match status" value="1"/>
</dbReference>
<dbReference type="InterPro" id="IPR012657">
    <property type="entry name" value="23S_rRNA-intervening_sequence"/>
</dbReference>
<dbReference type="AlphaFoldDB" id="A0A1F6BUV3"/>
<dbReference type="Proteomes" id="UP000176996">
    <property type="component" value="Unassembled WGS sequence"/>
</dbReference>
<dbReference type="PANTHER" id="PTHR38471">
    <property type="entry name" value="FOUR HELIX BUNDLE PROTEIN"/>
    <property type="match status" value="1"/>
</dbReference>
<evidence type="ECO:0000313" key="2">
    <source>
        <dbReference type="Proteomes" id="UP000176996"/>
    </source>
</evidence>
<dbReference type="PANTHER" id="PTHR38471:SF2">
    <property type="entry name" value="FOUR HELIX BUNDLE PROTEIN"/>
    <property type="match status" value="1"/>
</dbReference>
<gene>
    <name evidence="1" type="ORF">A3A21_01835</name>
</gene>
<reference evidence="1 2" key="1">
    <citation type="journal article" date="2016" name="Nat. Commun.">
        <title>Thousands of microbial genomes shed light on interconnected biogeochemical processes in an aquifer system.</title>
        <authorList>
            <person name="Anantharaman K."/>
            <person name="Brown C.T."/>
            <person name="Hug L.A."/>
            <person name="Sharon I."/>
            <person name="Castelle C.J."/>
            <person name="Probst A.J."/>
            <person name="Thomas B.C."/>
            <person name="Singh A."/>
            <person name="Wilkins M.J."/>
            <person name="Karaoz U."/>
            <person name="Brodie E.L."/>
            <person name="Williams K.H."/>
            <person name="Hubbard S.S."/>
            <person name="Banfield J.F."/>
        </authorList>
    </citation>
    <scope>NUCLEOTIDE SEQUENCE [LARGE SCALE GENOMIC DNA]</scope>
</reference>
<proteinExistence type="predicted"/>
<dbReference type="SUPFAM" id="SSF158446">
    <property type="entry name" value="IVS-encoded protein-like"/>
    <property type="match status" value="1"/>
</dbReference>
<dbReference type="STRING" id="1798471.A3A21_01835"/>
<comment type="caution">
    <text evidence="1">The sequence shown here is derived from an EMBL/GenBank/DDBJ whole genome shotgun (WGS) entry which is preliminary data.</text>
</comment>